<evidence type="ECO:0000313" key="2">
    <source>
        <dbReference type="Proteomes" id="UP000076532"/>
    </source>
</evidence>
<organism evidence="1 2">
    <name type="scientific">Athelia psychrophila</name>
    <dbReference type="NCBI Taxonomy" id="1759441"/>
    <lineage>
        <taxon>Eukaryota</taxon>
        <taxon>Fungi</taxon>
        <taxon>Dikarya</taxon>
        <taxon>Basidiomycota</taxon>
        <taxon>Agaricomycotina</taxon>
        <taxon>Agaricomycetes</taxon>
        <taxon>Agaricomycetidae</taxon>
        <taxon>Atheliales</taxon>
        <taxon>Atheliaceae</taxon>
        <taxon>Athelia</taxon>
    </lineage>
</organism>
<evidence type="ECO:0008006" key="3">
    <source>
        <dbReference type="Google" id="ProtNLM"/>
    </source>
</evidence>
<protein>
    <recommendedName>
        <fullName evidence="3">F-box domain-containing protein</fullName>
    </recommendedName>
</protein>
<dbReference type="STRING" id="436010.A0A166TLH4"/>
<name>A0A166TLH4_9AGAM</name>
<proteinExistence type="predicted"/>
<gene>
    <name evidence="1" type="ORF">FIBSPDRAFT_1038002</name>
</gene>
<dbReference type="AlphaFoldDB" id="A0A166TLH4"/>
<dbReference type="Proteomes" id="UP000076532">
    <property type="component" value="Unassembled WGS sequence"/>
</dbReference>
<keyword evidence="2" id="KW-1185">Reference proteome</keyword>
<reference evidence="1 2" key="1">
    <citation type="journal article" date="2016" name="Mol. Biol. Evol.">
        <title>Comparative Genomics of Early-Diverging Mushroom-Forming Fungi Provides Insights into the Origins of Lignocellulose Decay Capabilities.</title>
        <authorList>
            <person name="Nagy L.G."/>
            <person name="Riley R."/>
            <person name="Tritt A."/>
            <person name="Adam C."/>
            <person name="Daum C."/>
            <person name="Floudas D."/>
            <person name="Sun H."/>
            <person name="Yadav J.S."/>
            <person name="Pangilinan J."/>
            <person name="Larsson K.H."/>
            <person name="Matsuura K."/>
            <person name="Barry K."/>
            <person name="Labutti K."/>
            <person name="Kuo R."/>
            <person name="Ohm R.A."/>
            <person name="Bhattacharya S.S."/>
            <person name="Shirouzu T."/>
            <person name="Yoshinaga Y."/>
            <person name="Martin F.M."/>
            <person name="Grigoriev I.V."/>
            <person name="Hibbett D.S."/>
        </authorList>
    </citation>
    <scope>NUCLEOTIDE SEQUENCE [LARGE SCALE GENOMIC DNA]</scope>
    <source>
        <strain evidence="1 2">CBS 109695</strain>
    </source>
</reference>
<evidence type="ECO:0000313" key="1">
    <source>
        <dbReference type="EMBL" id="KZP30745.1"/>
    </source>
</evidence>
<accession>A0A166TLH4</accession>
<sequence length="325" mass="36551">MERTPLEIWTKIFAHACTDSGSTGRQLSLVSKFFREASASVKLQSISVLGRKQMIAFHQLLLKMPPHLRQIRYLFLSSTPLPSPRSLAPLVPTRMISESAAPNWELYDTLCDAVIGVLVTVADCVEILYLDVPSHNLKNLPITSFPHLAEMTSSGSLLAPMPRNIRVATALDPNYIMPNPVPFPQLRRWHFTTPPLGAWGTMSTIPTIRITAPAITHLRFSGLYQEKSFIDDLKAGLPETIQHVYVKPAGPIRPGGARGGQRLDPRDFTMELERLNRTESRFVLLPDYNADEATERCTIREWEERINGGDGCWSLRERVFPDKPL</sequence>
<dbReference type="EMBL" id="KV417492">
    <property type="protein sequence ID" value="KZP30745.1"/>
    <property type="molecule type" value="Genomic_DNA"/>
</dbReference>